<dbReference type="AlphaFoldDB" id="A0A1M5HDM6"/>
<keyword evidence="2" id="KW-0378">Hydrolase</keyword>
<feature type="domain" description="Glycoside hydrolase family 2 catalytic" evidence="6">
    <location>
        <begin position="329"/>
        <end position="531"/>
    </location>
</feature>
<dbReference type="InterPro" id="IPR040605">
    <property type="entry name" value="Glyco_hydro2_dom5"/>
</dbReference>
<dbReference type="GO" id="GO:0004553">
    <property type="term" value="F:hydrolase activity, hydrolyzing O-glycosyl compounds"/>
    <property type="evidence" value="ECO:0007669"/>
    <property type="project" value="InterPro"/>
</dbReference>
<evidence type="ECO:0000259" key="8">
    <source>
        <dbReference type="Pfam" id="PF16355"/>
    </source>
</evidence>
<dbReference type="PANTHER" id="PTHR42732:SF1">
    <property type="entry name" value="BETA-MANNOSIDASE"/>
    <property type="match status" value="1"/>
</dbReference>
<evidence type="ECO:0000259" key="5">
    <source>
        <dbReference type="Pfam" id="PF00703"/>
    </source>
</evidence>
<dbReference type="InterPro" id="IPR006101">
    <property type="entry name" value="Glyco_hydro_2"/>
</dbReference>
<dbReference type="Pfam" id="PF02837">
    <property type="entry name" value="Glyco_hydro_2_N"/>
    <property type="match status" value="1"/>
</dbReference>
<dbReference type="InterPro" id="IPR006102">
    <property type="entry name" value="Ig-like_GH2"/>
</dbReference>
<gene>
    <name evidence="10" type="ORF">SAMN05443549_102193</name>
</gene>
<evidence type="ECO:0000256" key="2">
    <source>
        <dbReference type="ARBA" id="ARBA00022801"/>
    </source>
</evidence>
<dbReference type="Gene3D" id="2.60.40.10">
    <property type="entry name" value="Immunoglobulins"/>
    <property type="match status" value="3"/>
</dbReference>
<protein>
    <submittedName>
        <fullName evidence="10">Beta-galactosidase</fullName>
    </submittedName>
</protein>
<dbReference type="InterPro" id="IPR008979">
    <property type="entry name" value="Galactose-bd-like_sf"/>
</dbReference>
<accession>A0A1M5HDM6</accession>
<keyword evidence="3" id="KW-0326">Glycosidase</keyword>
<evidence type="ECO:0000256" key="4">
    <source>
        <dbReference type="SAM" id="Phobius"/>
    </source>
</evidence>
<name>A0A1M5HDM6_9FLAO</name>
<dbReference type="InterPro" id="IPR023232">
    <property type="entry name" value="Glyco_hydro_2_AS"/>
</dbReference>
<dbReference type="Gene3D" id="3.20.20.80">
    <property type="entry name" value="Glycosidases"/>
    <property type="match status" value="1"/>
</dbReference>
<dbReference type="Gene3D" id="2.60.120.260">
    <property type="entry name" value="Galactose-binding domain-like"/>
    <property type="match status" value="1"/>
</dbReference>
<dbReference type="SUPFAM" id="SSF49303">
    <property type="entry name" value="beta-Galactosidase/glucuronidase domain"/>
    <property type="match status" value="1"/>
</dbReference>
<dbReference type="PRINTS" id="PR00132">
    <property type="entry name" value="GLHYDRLASE2"/>
</dbReference>
<dbReference type="Proteomes" id="UP000184516">
    <property type="component" value="Unassembled WGS sequence"/>
</dbReference>
<evidence type="ECO:0000313" key="10">
    <source>
        <dbReference type="EMBL" id="SHG14060.1"/>
    </source>
</evidence>
<keyword evidence="4" id="KW-1133">Transmembrane helix</keyword>
<dbReference type="Pfam" id="PF02836">
    <property type="entry name" value="Glyco_hydro_2_C"/>
    <property type="match status" value="1"/>
</dbReference>
<dbReference type="InterPro" id="IPR032311">
    <property type="entry name" value="DUF4982"/>
</dbReference>
<keyword evidence="11" id="KW-1185">Reference proteome</keyword>
<dbReference type="SUPFAM" id="SSF49785">
    <property type="entry name" value="Galactose-binding domain-like"/>
    <property type="match status" value="1"/>
</dbReference>
<feature type="domain" description="DUF4982" evidence="8">
    <location>
        <begin position="651"/>
        <end position="705"/>
    </location>
</feature>
<dbReference type="GO" id="GO:0005975">
    <property type="term" value="P:carbohydrate metabolic process"/>
    <property type="evidence" value="ECO:0007669"/>
    <property type="project" value="InterPro"/>
</dbReference>
<evidence type="ECO:0000256" key="1">
    <source>
        <dbReference type="ARBA" id="ARBA00007401"/>
    </source>
</evidence>
<feature type="domain" description="Glycosyl hydrolases family 2 sugar binding" evidence="7">
    <location>
        <begin position="107"/>
        <end position="206"/>
    </location>
</feature>
<feature type="transmembrane region" description="Helical" evidence="4">
    <location>
        <begin position="14"/>
        <end position="32"/>
    </location>
</feature>
<dbReference type="PANTHER" id="PTHR42732">
    <property type="entry name" value="BETA-GALACTOSIDASE"/>
    <property type="match status" value="1"/>
</dbReference>
<dbReference type="InterPro" id="IPR051913">
    <property type="entry name" value="GH2_Domain-Containing"/>
</dbReference>
<feature type="domain" description="Glycoside hydrolase family 2 immunoglobulin-like beta-sandwich" evidence="5">
    <location>
        <begin position="216"/>
        <end position="320"/>
    </location>
</feature>
<dbReference type="Pfam" id="PF00703">
    <property type="entry name" value="Glyco_hydro_2"/>
    <property type="match status" value="1"/>
</dbReference>
<dbReference type="RefSeq" id="WP_084546122.1">
    <property type="nucleotide sequence ID" value="NZ_FQWB01000002.1"/>
</dbReference>
<evidence type="ECO:0000259" key="7">
    <source>
        <dbReference type="Pfam" id="PF02837"/>
    </source>
</evidence>
<proteinExistence type="inferred from homology"/>
<organism evidence="10 11">
    <name type="scientific">Flavobacterium fluvii</name>
    <dbReference type="NCBI Taxonomy" id="468056"/>
    <lineage>
        <taxon>Bacteria</taxon>
        <taxon>Pseudomonadati</taxon>
        <taxon>Bacteroidota</taxon>
        <taxon>Flavobacteriia</taxon>
        <taxon>Flavobacteriales</taxon>
        <taxon>Flavobacteriaceae</taxon>
        <taxon>Flavobacterium</taxon>
    </lineage>
</organism>
<keyword evidence="4" id="KW-0812">Transmembrane</keyword>
<comment type="similarity">
    <text evidence="1">Belongs to the glycosyl hydrolase 2 family.</text>
</comment>
<dbReference type="EMBL" id="FQWB01000002">
    <property type="protein sequence ID" value="SHG14060.1"/>
    <property type="molecule type" value="Genomic_DNA"/>
</dbReference>
<dbReference type="InterPro" id="IPR013783">
    <property type="entry name" value="Ig-like_fold"/>
</dbReference>
<keyword evidence="4" id="KW-0472">Membrane</keyword>
<dbReference type="InterPro" id="IPR017853">
    <property type="entry name" value="GH"/>
</dbReference>
<evidence type="ECO:0000259" key="9">
    <source>
        <dbReference type="Pfam" id="PF18565"/>
    </source>
</evidence>
<evidence type="ECO:0000259" key="6">
    <source>
        <dbReference type="Pfam" id="PF02836"/>
    </source>
</evidence>
<sequence length="826" mass="93034">MNKLFWKNIQLKNTAYFILYAAFLINSINIYSQKTLENNHSRKVLFDNDWHFYKGSVKNGEQPNYDDSSWRVLDLPHDWSIEPLPNQKKDSVVGPFSRASVGGHATGQTVGGEGWYRKTFTISAENKSQRHELYFEGVYNQAEVWVNGHKVGNNVYGYTSFRFDITNYCNPVGQQNVVTVKVLNEGKNSRWYSGSGIYRHVWMLHTSPTYLDDWGTFITTKKVENGQAKIDFSTTIVGGNGKNEDLAIVTEWISPKGKAVVKASQKVSINAAENKVVPFAINVENPSLWSTTTPNLYTVQISLWKGKNKIDELCIPFGIRTLDFSATEGFKLNGVKTLLKGGCVHHDNGLLGAAAFDRAEERKIELLKKNGFNAVRPSHNPMSESFLNACDRLGMLVINEAFDQWKNKKNPDDYHLYFEEWSAKDIRSFVLRDRNHPSVIMWSIGNEIPERISKSGVEISLYLRNEILKYDSSRLITAGVNKYWNKEKTVMLSLENAFKNLDISGYNYMWRFYEEEHAKNPDKLMFGSESVATEASENWDKVEKLPYVIGDFIWTAIDYLGESGIGNSTEVAPQENVHQFMGWPWYNGWCGDIDLIGIKKPQSYYRDILWREKNISMAVELPVAEGKTKKVSFWGWPEESLSWTFPNMENKELNVNVYSRAAKVRLYLNNQLIAEKETNSQYKSSFKVPYKAGTLMAVEVNQNKEGASTILQTIGNPVAIKLTVDHATIKADGQDLSYVLIELVDKNGNVVLDANQKIKIGCEGSGKIIGSGNAAPTDMASFGSLEPSLFKGRAMAIVRAGKVSGKTELTVSSVGIPSASITINSK</sequence>
<dbReference type="InterPro" id="IPR036156">
    <property type="entry name" value="Beta-gal/glucu_dom_sf"/>
</dbReference>
<dbReference type="InterPro" id="IPR006103">
    <property type="entry name" value="Glyco_hydro_2_cat"/>
</dbReference>
<dbReference type="Pfam" id="PF16355">
    <property type="entry name" value="DUF4982"/>
    <property type="match status" value="1"/>
</dbReference>
<evidence type="ECO:0000256" key="3">
    <source>
        <dbReference type="ARBA" id="ARBA00023295"/>
    </source>
</evidence>
<evidence type="ECO:0000313" key="11">
    <source>
        <dbReference type="Proteomes" id="UP000184516"/>
    </source>
</evidence>
<dbReference type="SUPFAM" id="SSF51445">
    <property type="entry name" value="(Trans)glycosidases"/>
    <property type="match status" value="1"/>
</dbReference>
<dbReference type="STRING" id="468056.SAMN05443549_102193"/>
<dbReference type="InterPro" id="IPR006104">
    <property type="entry name" value="Glyco_hydro_2_N"/>
</dbReference>
<reference evidence="11" key="1">
    <citation type="submission" date="2016-11" db="EMBL/GenBank/DDBJ databases">
        <authorList>
            <person name="Varghese N."/>
            <person name="Submissions S."/>
        </authorList>
    </citation>
    <scope>NUCLEOTIDE SEQUENCE [LARGE SCALE GENOMIC DNA]</scope>
    <source>
        <strain evidence="11">DSM 19978</strain>
    </source>
</reference>
<dbReference type="Pfam" id="PF18565">
    <property type="entry name" value="Glyco_hydro2_C5"/>
    <property type="match status" value="1"/>
</dbReference>
<feature type="domain" description="Glycoside hydrolase family 2" evidence="9">
    <location>
        <begin position="720"/>
        <end position="822"/>
    </location>
</feature>
<dbReference type="PROSITE" id="PS00608">
    <property type="entry name" value="GLYCOSYL_HYDROL_F2_2"/>
    <property type="match status" value="1"/>
</dbReference>
<dbReference type="OrthoDB" id="9801077at2"/>